<protein>
    <recommendedName>
        <fullName evidence="10">C2H2-type domain-containing protein</fullName>
    </recommendedName>
</protein>
<dbReference type="PROSITE" id="PS00028">
    <property type="entry name" value="ZINC_FINGER_C2H2_1"/>
    <property type="match status" value="1"/>
</dbReference>
<keyword evidence="5" id="KW-0221">Differentiation</keyword>
<gene>
    <name evidence="11" type="ORF">SAY87_020048</name>
</gene>
<dbReference type="GO" id="GO:0030154">
    <property type="term" value="P:cell differentiation"/>
    <property type="evidence" value="ECO:0007669"/>
    <property type="project" value="UniProtKB-KW"/>
</dbReference>
<dbReference type="PANTHER" id="PTHR45730:SF32">
    <property type="entry name" value="ZINC FINGER PROTEIN JAGGED"/>
    <property type="match status" value="1"/>
</dbReference>
<evidence type="ECO:0000313" key="12">
    <source>
        <dbReference type="Proteomes" id="UP001345219"/>
    </source>
</evidence>
<dbReference type="InterPro" id="IPR045320">
    <property type="entry name" value="JAGGED/SL1-like"/>
</dbReference>
<evidence type="ECO:0000256" key="5">
    <source>
        <dbReference type="ARBA" id="ARBA00022782"/>
    </source>
</evidence>
<dbReference type="GO" id="GO:0048440">
    <property type="term" value="P:carpel development"/>
    <property type="evidence" value="ECO:0007669"/>
    <property type="project" value="UniProtKB-ARBA"/>
</dbReference>
<dbReference type="InterPro" id="IPR036236">
    <property type="entry name" value="Znf_C2H2_sf"/>
</dbReference>
<evidence type="ECO:0000313" key="11">
    <source>
        <dbReference type="EMBL" id="KAK4758747.1"/>
    </source>
</evidence>
<feature type="domain" description="C2H2-type" evidence="10">
    <location>
        <begin position="54"/>
        <end position="81"/>
    </location>
</feature>
<dbReference type="GO" id="GO:0008270">
    <property type="term" value="F:zinc ion binding"/>
    <property type="evidence" value="ECO:0007669"/>
    <property type="project" value="UniProtKB-KW"/>
</dbReference>
<evidence type="ECO:0000256" key="8">
    <source>
        <dbReference type="PROSITE-ProRule" id="PRU00042"/>
    </source>
</evidence>
<keyword evidence="12" id="KW-1185">Reference proteome</keyword>
<reference evidence="11 12" key="1">
    <citation type="journal article" date="2023" name="Hortic Res">
        <title>Pangenome of water caltrop reveals structural variations and asymmetric subgenome divergence after allopolyploidization.</title>
        <authorList>
            <person name="Zhang X."/>
            <person name="Chen Y."/>
            <person name="Wang L."/>
            <person name="Yuan Y."/>
            <person name="Fang M."/>
            <person name="Shi L."/>
            <person name="Lu R."/>
            <person name="Comes H.P."/>
            <person name="Ma Y."/>
            <person name="Chen Y."/>
            <person name="Huang G."/>
            <person name="Zhou Y."/>
            <person name="Zheng Z."/>
            <person name="Qiu Y."/>
        </authorList>
    </citation>
    <scope>NUCLEOTIDE SEQUENCE [LARGE SCALE GENOMIC DNA]</scope>
    <source>
        <tissue evidence="11">Roots</tissue>
    </source>
</reference>
<evidence type="ECO:0000256" key="2">
    <source>
        <dbReference type="ARBA" id="ARBA00022473"/>
    </source>
</evidence>
<comment type="caution">
    <text evidence="11">The sequence shown here is derived from an EMBL/GenBank/DDBJ whole genome shotgun (WGS) entry which is preliminary data.</text>
</comment>
<proteinExistence type="predicted"/>
<dbReference type="GO" id="GO:0048653">
    <property type="term" value="P:anther development"/>
    <property type="evidence" value="ECO:0007669"/>
    <property type="project" value="UniProtKB-ARBA"/>
</dbReference>
<evidence type="ECO:0000256" key="7">
    <source>
        <dbReference type="ARBA" id="ARBA00023242"/>
    </source>
</evidence>
<dbReference type="GO" id="GO:0005634">
    <property type="term" value="C:nucleus"/>
    <property type="evidence" value="ECO:0007669"/>
    <property type="project" value="UniProtKB-SubCell"/>
</dbReference>
<dbReference type="Proteomes" id="UP001345219">
    <property type="component" value="Chromosome 15"/>
</dbReference>
<dbReference type="AlphaFoldDB" id="A0AAN7Q354"/>
<keyword evidence="2" id="KW-0217">Developmental protein</keyword>
<sequence length="226" mass="24537">MRDESNPLDLNNLPEDLTHDVGKPAFDAGSSSSAGCNSGRKKKNSEKEDCEKVYECRFCSLKFCKSQALGGHMNRHRQERETEAMNRARQMVFGPDHNLAAAVPHLGGSTLGGPSLSFRPVYQPPPLYPGAPSGATAIQQPHYLPQQRPIQSAYIYSPPSGLYPSHFPHPTSIPHGPDYMGHVLGSATNGAYNYGSGGGSEPNYTCMGAQVQDPPASMNWFQDRGF</sequence>
<evidence type="ECO:0000256" key="3">
    <source>
        <dbReference type="ARBA" id="ARBA00022723"/>
    </source>
</evidence>
<dbReference type="PROSITE" id="PS50157">
    <property type="entry name" value="ZINC_FINGER_C2H2_2"/>
    <property type="match status" value="1"/>
</dbReference>
<dbReference type="Gene3D" id="3.30.160.60">
    <property type="entry name" value="Classic Zinc Finger"/>
    <property type="match status" value="1"/>
</dbReference>
<dbReference type="EMBL" id="JAXIOK010000012">
    <property type="protein sequence ID" value="KAK4758747.1"/>
    <property type="molecule type" value="Genomic_DNA"/>
</dbReference>
<evidence type="ECO:0000256" key="6">
    <source>
        <dbReference type="ARBA" id="ARBA00022833"/>
    </source>
</evidence>
<evidence type="ECO:0000256" key="9">
    <source>
        <dbReference type="SAM" id="MobiDB-lite"/>
    </source>
</evidence>
<evidence type="ECO:0000256" key="1">
    <source>
        <dbReference type="ARBA" id="ARBA00004123"/>
    </source>
</evidence>
<dbReference type="GO" id="GO:0003700">
    <property type="term" value="F:DNA-binding transcription factor activity"/>
    <property type="evidence" value="ECO:0007669"/>
    <property type="project" value="InterPro"/>
</dbReference>
<accession>A0AAN7Q354</accession>
<organism evidence="11 12">
    <name type="scientific">Trapa incisa</name>
    <dbReference type="NCBI Taxonomy" id="236973"/>
    <lineage>
        <taxon>Eukaryota</taxon>
        <taxon>Viridiplantae</taxon>
        <taxon>Streptophyta</taxon>
        <taxon>Embryophyta</taxon>
        <taxon>Tracheophyta</taxon>
        <taxon>Spermatophyta</taxon>
        <taxon>Magnoliopsida</taxon>
        <taxon>eudicotyledons</taxon>
        <taxon>Gunneridae</taxon>
        <taxon>Pentapetalae</taxon>
        <taxon>rosids</taxon>
        <taxon>malvids</taxon>
        <taxon>Myrtales</taxon>
        <taxon>Lythraceae</taxon>
        <taxon>Trapa</taxon>
    </lineage>
</organism>
<comment type="subcellular location">
    <subcellularLocation>
        <location evidence="1">Nucleus</location>
    </subcellularLocation>
</comment>
<dbReference type="InterPro" id="IPR013087">
    <property type="entry name" value="Znf_C2H2_type"/>
</dbReference>
<keyword evidence="3" id="KW-0479">Metal-binding</keyword>
<name>A0AAN7Q354_9MYRT</name>
<keyword evidence="4 8" id="KW-0863">Zinc-finger</keyword>
<dbReference type="PANTHER" id="PTHR45730">
    <property type="entry name" value="ZINC FINGER PROTEIN JAGGED"/>
    <property type="match status" value="1"/>
</dbReference>
<evidence type="ECO:0000259" key="10">
    <source>
        <dbReference type="PROSITE" id="PS50157"/>
    </source>
</evidence>
<keyword evidence="7" id="KW-0539">Nucleus</keyword>
<dbReference type="FunFam" id="3.30.160.60:FF:002425">
    <property type="entry name" value="Zinc finger protein STAMENLESS 1"/>
    <property type="match status" value="1"/>
</dbReference>
<keyword evidence="6" id="KW-0862">Zinc</keyword>
<dbReference type="SUPFAM" id="SSF57667">
    <property type="entry name" value="beta-beta-alpha zinc fingers"/>
    <property type="match status" value="1"/>
</dbReference>
<evidence type="ECO:0000256" key="4">
    <source>
        <dbReference type="ARBA" id="ARBA00022771"/>
    </source>
</evidence>
<feature type="region of interest" description="Disordered" evidence="9">
    <location>
        <begin position="1"/>
        <end position="46"/>
    </location>
</feature>